<evidence type="ECO:0000313" key="2">
    <source>
        <dbReference type="Proteomes" id="UP000800096"/>
    </source>
</evidence>
<dbReference type="AlphaFoldDB" id="A0A6A5R6M3"/>
<reference evidence="1" key="1">
    <citation type="journal article" date="2020" name="Stud. Mycol.">
        <title>101 Dothideomycetes genomes: a test case for predicting lifestyles and emergence of pathogens.</title>
        <authorList>
            <person name="Haridas S."/>
            <person name="Albert R."/>
            <person name="Binder M."/>
            <person name="Bloem J."/>
            <person name="Labutti K."/>
            <person name="Salamov A."/>
            <person name="Andreopoulos B."/>
            <person name="Baker S."/>
            <person name="Barry K."/>
            <person name="Bills G."/>
            <person name="Bluhm B."/>
            <person name="Cannon C."/>
            <person name="Castanera R."/>
            <person name="Culley D."/>
            <person name="Daum C."/>
            <person name="Ezra D."/>
            <person name="Gonzalez J."/>
            <person name="Henrissat B."/>
            <person name="Kuo A."/>
            <person name="Liang C."/>
            <person name="Lipzen A."/>
            <person name="Lutzoni F."/>
            <person name="Magnuson J."/>
            <person name="Mondo S."/>
            <person name="Nolan M."/>
            <person name="Ohm R."/>
            <person name="Pangilinan J."/>
            <person name="Park H.-J."/>
            <person name="Ramirez L."/>
            <person name="Alfaro M."/>
            <person name="Sun H."/>
            <person name="Tritt A."/>
            <person name="Yoshinaga Y."/>
            <person name="Zwiers L.-H."/>
            <person name="Turgeon B."/>
            <person name="Goodwin S."/>
            <person name="Spatafora J."/>
            <person name="Crous P."/>
            <person name="Grigoriev I."/>
        </authorList>
    </citation>
    <scope>NUCLEOTIDE SEQUENCE</scope>
    <source>
        <strain evidence="1">HMLAC05119</strain>
    </source>
</reference>
<dbReference type="Proteomes" id="UP000800096">
    <property type="component" value="Unassembled WGS sequence"/>
</dbReference>
<evidence type="ECO:0000313" key="1">
    <source>
        <dbReference type="EMBL" id="KAF1921547.1"/>
    </source>
</evidence>
<gene>
    <name evidence="1" type="ORF">BDU57DRAFT_489410</name>
</gene>
<organism evidence="1 2">
    <name type="scientific">Ampelomyces quisqualis</name>
    <name type="common">Powdery mildew agent</name>
    <dbReference type="NCBI Taxonomy" id="50730"/>
    <lineage>
        <taxon>Eukaryota</taxon>
        <taxon>Fungi</taxon>
        <taxon>Dikarya</taxon>
        <taxon>Ascomycota</taxon>
        <taxon>Pezizomycotina</taxon>
        <taxon>Dothideomycetes</taxon>
        <taxon>Pleosporomycetidae</taxon>
        <taxon>Pleosporales</taxon>
        <taxon>Pleosporineae</taxon>
        <taxon>Phaeosphaeriaceae</taxon>
        <taxon>Ampelomyces</taxon>
    </lineage>
</organism>
<protein>
    <submittedName>
        <fullName evidence="1">Uncharacterized protein</fullName>
    </submittedName>
</protein>
<proteinExistence type="predicted"/>
<dbReference type="EMBL" id="ML979132">
    <property type="protein sequence ID" value="KAF1921547.1"/>
    <property type="molecule type" value="Genomic_DNA"/>
</dbReference>
<accession>A0A6A5R6M3</accession>
<sequence>MSSSDGESNCAQAHVHHRQAFAFPSLFVYHIFASNLLNNVNSQHLLLNLHSLQPHLGHSTISQNIESLFTSAALDEYHQLMAAGHFKPATSISLAPSALRTKAPVTPTAAPPRPVPTYGPFPGYAPMQYSPPPPPDSIMRDNIVTRIQTLLQTKLPQWGIPHIVKLSSNLADRIISLVQGGHIGSEGIFSVDDIFIVVGHEGVGRYMALAVVAPVALNILLKGQTWNMKGIDPMKDPVAIEWVRMGFHNLASDQWTRLNDEMRRGSRR</sequence>
<name>A0A6A5R6M3_AMPQU</name>
<keyword evidence="2" id="KW-1185">Reference proteome</keyword>
<dbReference type="OrthoDB" id="3682974at2759"/>